<keyword evidence="4" id="KW-0539">Nucleus</keyword>
<dbReference type="GO" id="GO:0008270">
    <property type="term" value="F:zinc ion binding"/>
    <property type="evidence" value="ECO:0007669"/>
    <property type="project" value="InterPro"/>
</dbReference>
<dbReference type="AlphaFoldDB" id="A0A9W9TG59"/>
<dbReference type="InterPro" id="IPR021858">
    <property type="entry name" value="Fun_TF"/>
</dbReference>
<keyword evidence="1" id="KW-0805">Transcription regulation</keyword>
<dbReference type="PANTHER" id="PTHR31069">
    <property type="entry name" value="OLEATE-ACTIVATED TRANSCRIPTION FACTOR 1-RELATED"/>
    <property type="match status" value="1"/>
</dbReference>
<dbReference type="InterPro" id="IPR050675">
    <property type="entry name" value="OAF3"/>
</dbReference>
<gene>
    <name evidence="6" type="ORF">N7469_010514</name>
</gene>
<proteinExistence type="predicted"/>
<keyword evidence="7" id="KW-1185">Reference proteome</keyword>
<dbReference type="GeneID" id="81388586"/>
<dbReference type="GO" id="GO:0003677">
    <property type="term" value="F:DNA binding"/>
    <property type="evidence" value="ECO:0007669"/>
    <property type="project" value="UniProtKB-KW"/>
</dbReference>
<dbReference type="PROSITE" id="PS00463">
    <property type="entry name" value="ZN2_CY6_FUNGAL_1"/>
    <property type="match status" value="1"/>
</dbReference>
<evidence type="ECO:0000259" key="5">
    <source>
        <dbReference type="PROSITE" id="PS50048"/>
    </source>
</evidence>
<organism evidence="6 7">
    <name type="scientific">Penicillium citrinum</name>
    <dbReference type="NCBI Taxonomy" id="5077"/>
    <lineage>
        <taxon>Eukaryota</taxon>
        <taxon>Fungi</taxon>
        <taxon>Dikarya</taxon>
        <taxon>Ascomycota</taxon>
        <taxon>Pezizomycotina</taxon>
        <taxon>Eurotiomycetes</taxon>
        <taxon>Eurotiomycetidae</taxon>
        <taxon>Eurotiales</taxon>
        <taxon>Aspergillaceae</taxon>
        <taxon>Penicillium</taxon>
    </lineage>
</organism>
<dbReference type="SMART" id="SM00066">
    <property type="entry name" value="GAL4"/>
    <property type="match status" value="1"/>
</dbReference>
<evidence type="ECO:0000256" key="4">
    <source>
        <dbReference type="ARBA" id="ARBA00023242"/>
    </source>
</evidence>
<evidence type="ECO:0000256" key="1">
    <source>
        <dbReference type="ARBA" id="ARBA00023015"/>
    </source>
</evidence>
<dbReference type="Pfam" id="PF11951">
    <property type="entry name" value="Fungal_trans_2"/>
    <property type="match status" value="1"/>
</dbReference>
<dbReference type="Proteomes" id="UP001147733">
    <property type="component" value="Unassembled WGS sequence"/>
</dbReference>
<dbReference type="CDD" id="cd00067">
    <property type="entry name" value="GAL4"/>
    <property type="match status" value="1"/>
</dbReference>
<dbReference type="Gene3D" id="4.10.240.10">
    <property type="entry name" value="Zn(2)-C6 fungal-type DNA-binding domain"/>
    <property type="match status" value="1"/>
</dbReference>
<evidence type="ECO:0000313" key="6">
    <source>
        <dbReference type="EMBL" id="KAJ5221627.1"/>
    </source>
</evidence>
<dbReference type="RefSeq" id="XP_056496550.1">
    <property type="nucleotide sequence ID" value="XM_056649419.1"/>
</dbReference>
<dbReference type="SUPFAM" id="SSF57701">
    <property type="entry name" value="Zn2/Cys6 DNA-binding domain"/>
    <property type="match status" value="1"/>
</dbReference>
<reference evidence="6" key="2">
    <citation type="journal article" date="2023" name="IMA Fungus">
        <title>Comparative genomic study of the Penicillium genus elucidates a diverse pangenome and 15 lateral gene transfer events.</title>
        <authorList>
            <person name="Petersen C."/>
            <person name="Sorensen T."/>
            <person name="Nielsen M.R."/>
            <person name="Sondergaard T.E."/>
            <person name="Sorensen J.L."/>
            <person name="Fitzpatrick D.A."/>
            <person name="Frisvad J.C."/>
            <person name="Nielsen K.L."/>
        </authorList>
    </citation>
    <scope>NUCLEOTIDE SEQUENCE</scope>
    <source>
        <strain evidence="6">IBT 23319</strain>
    </source>
</reference>
<keyword evidence="3" id="KW-0804">Transcription</keyword>
<dbReference type="InterPro" id="IPR036864">
    <property type="entry name" value="Zn2-C6_fun-type_DNA-bd_sf"/>
</dbReference>
<dbReference type="InterPro" id="IPR001138">
    <property type="entry name" value="Zn2Cys6_DnaBD"/>
</dbReference>
<comment type="caution">
    <text evidence="6">The sequence shown here is derived from an EMBL/GenBank/DDBJ whole genome shotgun (WGS) entry which is preliminary data.</text>
</comment>
<reference evidence="6" key="1">
    <citation type="submission" date="2022-11" db="EMBL/GenBank/DDBJ databases">
        <authorList>
            <person name="Petersen C."/>
        </authorList>
    </citation>
    <scope>NUCLEOTIDE SEQUENCE</scope>
    <source>
        <strain evidence="6">IBT 23319</strain>
    </source>
</reference>
<dbReference type="PROSITE" id="PS50048">
    <property type="entry name" value="ZN2_CY6_FUNGAL_2"/>
    <property type="match status" value="1"/>
</dbReference>
<evidence type="ECO:0000256" key="3">
    <source>
        <dbReference type="ARBA" id="ARBA00023163"/>
    </source>
</evidence>
<protein>
    <recommendedName>
        <fullName evidence="5">Zn(2)-C6 fungal-type domain-containing protein</fullName>
    </recommendedName>
</protein>
<sequence>MARRSRPRRTHLLGACATCRRRHVKCDQQRPTCKTCAVTGHSCEGFSNDVRWMSENGHSTPRDKSSTKRNHIKRNGMRRHLYSEQSRVSMGDALNKDLFSDSVDATIEEIDTRSYGTSASSFDDIRFGPFAVLNFNRNDQEMNCLSVEDTSKQATVSMSHGNSFTENILPTRGSHPSTDLPVTELTDDLLQWSDIFGLNDDLYGITSNFSLDLTSYPDFSTYPDWLTYDDGICNISPPPTLDLTPEAIHAPSGPAQREIAFPQQMTPFSPNTYGGILNEAPYLLRVFQKHVVPQLTIVPFGKKASWCIMNVPAAFTTLGELTILESEDVSHARQANLYSLLACAAAFLSMRPAPTPDDHDQQNHWQQYANGAYNEAKQHTSAFMKERLGALKAKYKDRTMAICGMIEAANFNGKPQDARRFTLEAETLLRRRGIYKPKVSHKSRLLVNVYTWLRIVGESTYVLQDFRASKEFIDALTHQIKECRPGGLGSSPQPTNDRNLQLDDFLSMEHSDNDLDIDSPKDSRKDIPDIHLQDSRKSAATLAKQVYGISETWLSLVSQTTRLANVMEKVRAAQASDIQLDSKVSHFLQERSDRLESVIHSYVSQHESLKSSAYPEAYANVFRAFNAGLVIFFYRRVRRVHPGILQDQVNTVIHSLQALHNELVVVDHTGPGIMWPIFMAGCESITSAQRTAILDLVEKSEQKCQLPPFQEARCIMNALWERNYGYHIGARRNSLYSWMDVAKERKAWPIFC</sequence>
<evidence type="ECO:0000256" key="2">
    <source>
        <dbReference type="ARBA" id="ARBA00023125"/>
    </source>
</evidence>
<name>A0A9W9TG59_PENCI</name>
<accession>A0A9W9TG59</accession>
<dbReference type="PANTHER" id="PTHR31069:SF25">
    <property type="entry name" value="TRANSCRIPTION FACTOR, PUTATIVE (EUROFUNG)-RELATED"/>
    <property type="match status" value="1"/>
</dbReference>
<keyword evidence="2" id="KW-0238">DNA-binding</keyword>
<feature type="domain" description="Zn(2)-C6 fungal-type" evidence="5">
    <location>
        <begin position="15"/>
        <end position="43"/>
    </location>
</feature>
<evidence type="ECO:0000313" key="7">
    <source>
        <dbReference type="Proteomes" id="UP001147733"/>
    </source>
</evidence>
<dbReference type="OrthoDB" id="5089701at2759"/>
<dbReference type="GO" id="GO:0000981">
    <property type="term" value="F:DNA-binding transcription factor activity, RNA polymerase II-specific"/>
    <property type="evidence" value="ECO:0007669"/>
    <property type="project" value="InterPro"/>
</dbReference>
<dbReference type="Pfam" id="PF00172">
    <property type="entry name" value="Zn_clus"/>
    <property type="match status" value="1"/>
</dbReference>
<dbReference type="EMBL" id="JAPQKT010000009">
    <property type="protein sequence ID" value="KAJ5221627.1"/>
    <property type="molecule type" value="Genomic_DNA"/>
</dbReference>